<organism evidence="1 2">
    <name type="scientific">Cichorium intybus</name>
    <name type="common">Chicory</name>
    <dbReference type="NCBI Taxonomy" id="13427"/>
    <lineage>
        <taxon>Eukaryota</taxon>
        <taxon>Viridiplantae</taxon>
        <taxon>Streptophyta</taxon>
        <taxon>Embryophyta</taxon>
        <taxon>Tracheophyta</taxon>
        <taxon>Spermatophyta</taxon>
        <taxon>Magnoliopsida</taxon>
        <taxon>eudicotyledons</taxon>
        <taxon>Gunneridae</taxon>
        <taxon>Pentapetalae</taxon>
        <taxon>asterids</taxon>
        <taxon>campanulids</taxon>
        <taxon>Asterales</taxon>
        <taxon>Asteraceae</taxon>
        <taxon>Cichorioideae</taxon>
        <taxon>Cichorieae</taxon>
        <taxon>Cichoriinae</taxon>
        <taxon>Cichorium</taxon>
    </lineage>
</organism>
<dbReference type="EMBL" id="CM042010">
    <property type="protein sequence ID" value="KAI3782724.1"/>
    <property type="molecule type" value="Genomic_DNA"/>
</dbReference>
<comment type="caution">
    <text evidence="1">The sequence shown here is derived from an EMBL/GenBank/DDBJ whole genome shotgun (WGS) entry which is preliminary data.</text>
</comment>
<evidence type="ECO:0000313" key="1">
    <source>
        <dbReference type="EMBL" id="KAI3782724.1"/>
    </source>
</evidence>
<name>A0ACB9GGG9_CICIN</name>
<proteinExistence type="predicted"/>
<gene>
    <name evidence="1" type="ORF">L2E82_12778</name>
</gene>
<reference evidence="1 2" key="2">
    <citation type="journal article" date="2022" name="Mol. Ecol. Resour.">
        <title>The genomes of chicory, endive, great burdock and yacon provide insights into Asteraceae paleo-polyploidization history and plant inulin production.</title>
        <authorList>
            <person name="Fan W."/>
            <person name="Wang S."/>
            <person name="Wang H."/>
            <person name="Wang A."/>
            <person name="Jiang F."/>
            <person name="Liu H."/>
            <person name="Zhao H."/>
            <person name="Xu D."/>
            <person name="Zhang Y."/>
        </authorList>
    </citation>
    <scope>NUCLEOTIDE SEQUENCE [LARGE SCALE GENOMIC DNA]</scope>
    <source>
        <strain evidence="2">cv. Punajuju</strain>
        <tissue evidence="1">Leaves</tissue>
    </source>
</reference>
<keyword evidence="2" id="KW-1185">Reference proteome</keyword>
<sequence>MCFQGGLLIAFIFGQKASNNTNTIYGRKSRRKHLNPICFICIRWGQKRVQYLSTHPTPPRFIIDSDT</sequence>
<protein>
    <submittedName>
        <fullName evidence="1">Uncharacterized protein</fullName>
    </submittedName>
</protein>
<accession>A0ACB9GGG9</accession>
<dbReference type="Proteomes" id="UP001055811">
    <property type="component" value="Linkage Group LG02"/>
</dbReference>
<evidence type="ECO:0000313" key="2">
    <source>
        <dbReference type="Proteomes" id="UP001055811"/>
    </source>
</evidence>
<reference evidence="2" key="1">
    <citation type="journal article" date="2022" name="Mol. Ecol. Resour.">
        <title>The genomes of chicory, endive, great burdock and yacon provide insights into Asteraceae palaeo-polyploidization history and plant inulin production.</title>
        <authorList>
            <person name="Fan W."/>
            <person name="Wang S."/>
            <person name="Wang H."/>
            <person name="Wang A."/>
            <person name="Jiang F."/>
            <person name="Liu H."/>
            <person name="Zhao H."/>
            <person name="Xu D."/>
            <person name="Zhang Y."/>
        </authorList>
    </citation>
    <scope>NUCLEOTIDE SEQUENCE [LARGE SCALE GENOMIC DNA]</scope>
    <source>
        <strain evidence="2">cv. Punajuju</strain>
    </source>
</reference>